<dbReference type="InterPro" id="IPR052399">
    <property type="entry name" value="Phage_Baseplate_Assmbl_Protein"/>
</dbReference>
<sequence length="351" mass="36807">MAYENETKEAVHQRMLDATPDDIDKRPGSVTYDLTGPAAVEFETAYMELDVTLDRGMPDTATGEYLDRVAAALGLDRKPAVKATGEVTFSGVDGSVIDAGTEVWTDSLEPIYFVTKAAVTIMNGKATVAAEAKVGGKNGNVAAGAIKLTTGNLTGVTAVTNEKPFAGGVDEETDEALRERYFDRARRPITSGNANHYRAWAMEVAGIGEARVYPLWNGNGTVKVVVIDGNKRAPTPAKVAEVAAHIEAVRPIGATVTVAAATELQINVTATLTLKPGTSIATVTSAVQASLSAYLTAIAFKESVIRISRIANMILDVDGVIDYANLQVNGSTGNLTVPDGSVAIIGTVTFT</sequence>
<dbReference type="InterPro" id="IPR058530">
    <property type="entry name" value="Baseplate_J-like_C"/>
</dbReference>
<dbReference type="Proteomes" id="UP000012081">
    <property type="component" value="Unassembled WGS sequence"/>
</dbReference>
<evidence type="ECO:0000313" key="5">
    <source>
        <dbReference type="EMBL" id="EMT54705.1"/>
    </source>
</evidence>
<dbReference type="InterPro" id="IPR058531">
    <property type="entry name" value="Baseplate_J_M"/>
</dbReference>
<dbReference type="Pfam" id="PF04865">
    <property type="entry name" value="Baseplate_J"/>
    <property type="match status" value="1"/>
</dbReference>
<reference evidence="5 6" key="1">
    <citation type="submission" date="2013-03" db="EMBL/GenBank/DDBJ databases">
        <title>Assembly of a new bacterial strain Brevibacillus borstelensis AK1.</title>
        <authorList>
            <person name="Rajan I."/>
            <person name="PoliReddy D."/>
            <person name="Sugumar T."/>
            <person name="Rathinam K."/>
            <person name="Alqarawi S."/>
            <person name="Khalil A.B."/>
            <person name="Sivakumar N."/>
        </authorList>
    </citation>
    <scope>NUCLEOTIDE SEQUENCE [LARGE SCALE GENOMIC DNA]</scope>
    <source>
        <strain evidence="5 6">AK1</strain>
    </source>
</reference>
<name>M8EGX1_9BACL</name>
<accession>M8EGX1</accession>
<feature type="domain" description="Baseplate protein J-like barrel" evidence="2">
    <location>
        <begin position="87"/>
        <end position="168"/>
    </location>
</feature>
<feature type="domain" description="Baseplate J-like C-terminal" evidence="4">
    <location>
        <begin position="266"/>
        <end position="351"/>
    </location>
</feature>
<dbReference type="Pfam" id="PF26078">
    <property type="entry name" value="Baseplate_J_M"/>
    <property type="match status" value="1"/>
</dbReference>
<dbReference type="OrthoDB" id="2554267at2"/>
<dbReference type="AlphaFoldDB" id="M8EGX1"/>
<dbReference type="PANTHER" id="PTHR37829">
    <property type="entry name" value="PHAGE-LIKE ELEMENT PBSX PROTEIN XKDT"/>
    <property type="match status" value="1"/>
</dbReference>
<protein>
    <submittedName>
        <fullName evidence="5">Baseplate J family protein</fullName>
    </submittedName>
</protein>
<dbReference type="RefSeq" id="WP_003386511.1">
    <property type="nucleotide sequence ID" value="NZ_APBN01000001.1"/>
</dbReference>
<dbReference type="EMBL" id="APBN01000001">
    <property type="protein sequence ID" value="EMT54705.1"/>
    <property type="molecule type" value="Genomic_DNA"/>
</dbReference>
<organism evidence="5 6">
    <name type="scientific">Brevibacillus borstelensis AK1</name>
    <dbReference type="NCBI Taxonomy" id="1300222"/>
    <lineage>
        <taxon>Bacteria</taxon>
        <taxon>Bacillati</taxon>
        <taxon>Bacillota</taxon>
        <taxon>Bacilli</taxon>
        <taxon>Bacillales</taxon>
        <taxon>Paenibacillaceae</taxon>
        <taxon>Brevibacillus</taxon>
    </lineage>
</organism>
<evidence type="ECO:0000259" key="4">
    <source>
        <dbReference type="Pfam" id="PF26079"/>
    </source>
</evidence>
<comment type="caution">
    <text evidence="5">The sequence shown here is derived from an EMBL/GenBank/DDBJ whole genome shotgun (WGS) entry which is preliminary data.</text>
</comment>
<dbReference type="PATRIC" id="fig|1300222.3.peg.806"/>
<evidence type="ECO:0000313" key="6">
    <source>
        <dbReference type="Proteomes" id="UP000012081"/>
    </source>
</evidence>
<evidence type="ECO:0000259" key="3">
    <source>
        <dbReference type="Pfam" id="PF26078"/>
    </source>
</evidence>
<proteinExistence type="inferred from homology"/>
<dbReference type="InterPro" id="IPR006949">
    <property type="entry name" value="Barrel_Baseplate_J-like"/>
</dbReference>
<keyword evidence="6" id="KW-1185">Reference proteome</keyword>
<evidence type="ECO:0000256" key="1">
    <source>
        <dbReference type="ARBA" id="ARBA00038087"/>
    </source>
</evidence>
<dbReference type="PANTHER" id="PTHR37829:SF3">
    <property type="entry name" value="PROTEIN JAYE-RELATED"/>
    <property type="match status" value="1"/>
</dbReference>
<dbReference type="Pfam" id="PF26079">
    <property type="entry name" value="Baseplate_J_C"/>
    <property type="match status" value="1"/>
</dbReference>
<evidence type="ECO:0000259" key="2">
    <source>
        <dbReference type="Pfam" id="PF04865"/>
    </source>
</evidence>
<dbReference type="STRING" id="1300222.I532_03835"/>
<gene>
    <name evidence="5" type="ORF">I532_03835</name>
</gene>
<comment type="similarity">
    <text evidence="1">Belongs to the Mu gp47/PBSX XkdT family.</text>
</comment>
<feature type="domain" description="Baseplate J-like central" evidence="3">
    <location>
        <begin position="190"/>
        <end position="260"/>
    </location>
</feature>